<name>A0A3N4LUK6_9PEZI</name>
<dbReference type="Gene3D" id="1.10.287.2610">
    <property type="match status" value="1"/>
</dbReference>
<keyword evidence="3" id="KW-1185">Reference proteome</keyword>
<gene>
    <name evidence="2" type="ORF">L211DRAFT_682396</name>
</gene>
<dbReference type="Proteomes" id="UP000267821">
    <property type="component" value="Unassembled WGS sequence"/>
</dbReference>
<evidence type="ECO:0000256" key="1">
    <source>
        <dbReference type="SAM" id="Coils"/>
    </source>
</evidence>
<dbReference type="AlphaFoldDB" id="A0A3N4LUK6"/>
<dbReference type="EMBL" id="ML121534">
    <property type="protein sequence ID" value="RPB26547.1"/>
    <property type="molecule type" value="Genomic_DNA"/>
</dbReference>
<sequence>MTTPLFSELHRVATAPYAVSLKPLLDTLQLHPPPITTHILTLWSTSYPCLLARLSSALLISLEFCPFASQVLECLAKSLPIRDAILRSKRTFLDGMLKSALSSDRHFVRYSPIILSLLSHALPPSTLPPPASLSTFFIRHVQAATIAPSPQSIKNIYTLLRATISTPMRPFLSRENFAMLVSQLQKFLRNERQGCVLGALAGLAMFHTQGGEGEGEGGWEGASEFFGEKKSERVLSLVCLNVISAVGSGTGGGGAGKEKDTDGGEFGMGWEERLEQVEYAKVIVDAVGMDGRWRYLEGEGRKGRVLENLVGKLRKLVGEGDAGTSENGQKEGARNEAGVKGRLVRAAVEFLVRLVGPGGKMEGNSKGTTAVAGLVEFVEGMVGRGMDRWREEGWLIAGEALGVLFSAHPTSPHLPTLLKSCFSATTSLLPLSPSSFITLQELTSFVISLTTKSRTSPPLCKSILPTLCTSDFSSLIKSFLNYTPPTPSPKFDCANLPPSTTTAICPFALATHQRHLSTSICNLILTCIIYSPSEAPLLPPRTTTAFLTLSTTLTPPLQCPTELTITTLPSTTLSPLETSATPGTTLTSHDWRTKLSADLSRDAARTHSTIISALGSICRDLESRCTNIETPLREAQARADRLARELGESKSREKELAEAVSRVRNELGEVEHEKEGLEAQLDIAFEKVGEVEGDLERVRKEFDEARRLRSEDVLRARKEREKVEEECFGELAERGARIEGLAGRVKELEGELERMKGELEKVKTEGNRLAAHLDEREREVDERQRKLVEKQRELSESQREVEKLTREVEEEHAVIKDLNEKLAQLENSVQLALNQRDQVLREKDGELALLTIANRELSMEAESREQDIQGLEEQVSALTTTINNLGVEQEKFVLEISHITESKFADLAALEEARKEEVAALESEKRVLMQEIEKVRLDWASEVLKMRNTHEKEVLEGREELQKGREEWVEEKVKLGF</sequence>
<organism evidence="2 3">
    <name type="scientific">Terfezia boudieri ATCC MYA-4762</name>
    <dbReference type="NCBI Taxonomy" id="1051890"/>
    <lineage>
        <taxon>Eukaryota</taxon>
        <taxon>Fungi</taxon>
        <taxon>Dikarya</taxon>
        <taxon>Ascomycota</taxon>
        <taxon>Pezizomycotina</taxon>
        <taxon>Pezizomycetes</taxon>
        <taxon>Pezizales</taxon>
        <taxon>Pezizaceae</taxon>
        <taxon>Terfezia</taxon>
    </lineage>
</organism>
<dbReference type="STRING" id="1051890.A0A3N4LUK6"/>
<feature type="coiled-coil region" evidence="1">
    <location>
        <begin position="738"/>
        <end position="938"/>
    </location>
</feature>
<accession>A0A3N4LUK6</accession>
<evidence type="ECO:0000313" key="2">
    <source>
        <dbReference type="EMBL" id="RPB26547.1"/>
    </source>
</evidence>
<dbReference type="OrthoDB" id="5332870at2759"/>
<protein>
    <submittedName>
        <fullName evidence="2">Uncharacterized protein</fullName>
    </submittedName>
</protein>
<dbReference type="InParanoid" id="A0A3N4LUK6"/>
<evidence type="ECO:0000313" key="3">
    <source>
        <dbReference type="Proteomes" id="UP000267821"/>
    </source>
</evidence>
<feature type="coiled-coil region" evidence="1">
    <location>
        <begin position="632"/>
        <end position="708"/>
    </location>
</feature>
<reference evidence="2 3" key="1">
    <citation type="journal article" date="2018" name="Nat. Ecol. Evol.">
        <title>Pezizomycetes genomes reveal the molecular basis of ectomycorrhizal truffle lifestyle.</title>
        <authorList>
            <person name="Murat C."/>
            <person name="Payen T."/>
            <person name="Noel B."/>
            <person name="Kuo A."/>
            <person name="Morin E."/>
            <person name="Chen J."/>
            <person name="Kohler A."/>
            <person name="Krizsan K."/>
            <person name="Balestrini R."/>
            <person name="Da Silva C."/>
            <person name="Montanini B."/>
            <person name="Hainaut M."/>
            <person name="Levati E."/>
            <person name="Barry K.W."/>
            <person name="Belfiori B."/>
            <person name="Cichocki N."/>
            <person name="Clum A."/>
            <person name="Dockter R.B."/>
            <person name="Fauchery L."/>
            <person name="Guy J."/>
            <person name="Iotti M."/>
            <person name="Le Tacon F."/>
            <person name="Lindquist E.A."/>
            <person name="Lipzen A."/>
            <person name="Malagnac F."/>
            <person name="Mello A."/>
            <person name="Molinier V."/>
            <person name="Miyauchi S."/>
            <person name="Poulain J."/>
            <person name="Riccioni C."/>
            <person name="Rubini A."/>
            <person name="Sitrit Y."/>
            <person name="Splivallo R."/>
            <person name="Traeger S."/>
            <person name="Wang M."/>
            <person name="Zifcakova L."/>
            <person name="Wipf D."/>
            <person name="Zambonelli A."/>
            <person name="Paolocci F."/>
            <person name="Nowrousian M."/>
            <person name="Ottonello S."/>
            <person name="Baldrian P."/>
            <person name="Spatafora J.W."/>
            <person name="Henrissat B."/>
            <person name="Nagy L.G."/>
            <person name="Aury J.M."/>
            <person name="Wincker P."/>
            <person name="Grigoriev I.V."/>
            <person name="Bonfante P."/>
            <person name="Martin F.M."/>
        </authorList>
    </citation>
    <scope>NUCLEOTIDE SEQUENCE [LARGE SCALE GENOMIC DNA]</scope>
    <source>
        <strain evidence="2 3">ATCC MYA-4762</strain>
    </source>
</reference>
<keyword evidence="1" id="KW-0175">Coiled coil</keyword>
<proteinExistence type="predicted"/>